<dbReference type="PANTHER" id="PTHR10828:SF38">
    <property type="entry name" value="ARSENICAL-RESISTANCE PROTEIN 2-RELATED"/>
    <property type="match status" value="1"/>
</dbReference>
<dbReference type="Pfam" id="PF00581">
    <property type="entry name" value="Rhodanese"/>
    <property type="match status" value="1"/>
</dbReference>
<proteinExistence type="predicted"/>
<sequence length="159" mass="17487">MSNVTIGTLKRIDRDALFALLQRNIASSGSTTGSSAAATTPSVAIIDVRDSDYIGGHIRGCTNVPTHTLDWRAPELVRELRDVPLVVFHCALSQQRGPSAALKYLRERERLVGGENGEEEGQGQQVKVLDGGFTQWQEKYGNDSSVTEGYVEDIWKYGY</sequence>
<comment type="caution">
    <text evidence="2">The sequence shown here is derived from an EMBL/GenBank/DDBJ whole genome shotgun (WGS) entry which is preliminary data.</text>
</comment>
<feature type="domain" description="Rhodanese" evidence="1">
    <location>
        <begin position="39"/>
        <end position="145"/>
    </location>
</feature>
<protein>
    <submittedName>
        <fullName evidence="2">Rhodanese-like domain-containing protein</fullName>
    </submittedName>
</protein>
<dbReference type="Proteomes" id="UP001492380">
    <property type="component" value="Unassembled WGS sequence"/>
</dbReference>
<dbReference type="SUPFAM" id="SSF52821">
    <property type="entry name" value="Rhodanese/Cell cycle control phosphatase"/>
    <property type="match status" value="1"/>
</dbReference>
<gene>
    <name evidence="2" type="ORF">HDK90DRAFT_164742</name>
</gene>
<dbReference type="EMBL" id="JBBWRZ010000002">
    <property type="protein sequence ID" value="KAK8244612.1"/>
    <property type="molecule type" value="Genomic_DNA"/>
</dbReference>
<dbReference type="SMART" id="SM00450">
    <property type="entry name" value="RHOD"/>
    <property type="match status" value="1"/>
</dbReference>
<evidence type="ECO:0000259" key="1">
    <source>
        <dbReference type="PROSITE" id="PS50206"/>
    </source>
</evidence>
<keyword evidence="3" id="KW-1185">Reference proteome</keyword>
<dbReference type="InterPro" id="IPR036873">
    <property type="entry name" value="Rhodanese-like_dom_sf"/>
</dbReference>
<organism evidence="2 3">
    <name type="scientific">Phyllosticta capitalensis</name>
    <dbReference type="NCBI Taxonomy" id="121624"/>
    <lineage>
        <taxon>Eukaryota</taxon>
        <taxon>Fungi</taxon>
        <taxon>Dikarya</taxon>
        <taxon>Ascomycota</taxon>
        <taxon>Pezizomycotina</taxon>
        <taxon>Dothideomycetes</taxon>
        <taxon>Dothideomycetes incertae sedis</taxon>
        <taxon>Botryosphaeriales</taxon>
        <taxon>Phyllostictaceae</taxon>
        <taxon>Phyllosticta</taxon>
    </lineage>
</organism>
<dbReference type="PANTHER" id="PTHR10828">
    <property type="entry name" value="M-PHASE INDUCER PHOSPHATASE DUAL SPECIFICITY PHOSPHATASE CDC25"/>
    <property type="match status" value="1"/>
</dbReference>
<dbReference type="PROSITE" id="PS50206">
    <property type="entry name" value="RHODANESE_3"/>
    <property type="match status" value="1"/>
</dbReference>
<reference evidence="2 3" key="1">
    <citation type="submission" date="2024-04" db="EMBL/GenBank/DDBJ databases">
        <title>Phyllosticta paracitricarpa is synonymous to the EU quarantine fungus P. citricarpa based on phylogenomic analyses.</title>
        <authorList>
            <consortium name="Lawrence Berkeley National Laboratory"/>
            <person name="Van Ingen-Buijs V.A."/>
            <person name="Van Westerhoven A.C."/>
            <person name="Haridas S."/>
            <person name="Skiadas P."/>
            <person name="Martin F."/>
            <person name="Groenewald J.Z."/>
            <person name="Crous P.W."/>
            <person name="Seidl M.F."/>
        </authorList>
    </citation>
    <scope>NUCLEOTIDE SEQUENCE [LARGE SCALE GENOMIC DNA]</scope>
    <source>
        <strain evidence="2 3">CBS 123374</strain>
    </source>
</reference>
<evidence type="ECO:0000313" key="3">
    <source>
        <dbReference type="Proteomes" id="UP001492380"/>
    </source>
</evidence>
<evidence type="ECO:0000313" key="2">
    <source>
        <dbReference type="EMBL" id="KAK8244612.1"/>
    </source>
</evidence>
<dbReference type="InterPro" id="IPR001763">
    <property type="entry name" value="Rhodanese-like_dom"/>
</dbReference>
<name>A0ABR1Z0Y2_9PEZI</name>
<dbReference type="Gene3D" id="3.40.250.10">
    <property type="entry name" value="Rhodanese-like domain"/>
    <property type="match status" value="1"/>
</dbReference>
<accession>A0ABR1Z0Y2</accession>